<comment type="caution">
    <text evidence="1">The sequence shown here is derived from an EMBL/GenBank/DDBJ whole genome shotgun (WGS) entry which is preliminary data.</text>
</comment>
<dbReference type="Proteomes" id="UP001165590">
    <property type="component" value="Unassembled WGS sequence"/>
</dbReference>
<organism evidence="1 2">
    <name type="scientific">Streptomyces ortus</name>
    <dbReference type="NCBI Taxonomy" id="2867268"/>
    <lineage>
        <taxon>Bacteria</taxon>
        <taxon>Bacillati</taxon>
        <taxon>Actinomycetota</taxon>
        <taxon>Actinomycetes</taxon>
        <taxon>Kitasatosporales</taxon>
        <taxon>Streptomycetaceae</taxon>
        <taxon>Streptomyces</taxon>
    </lineage>
</organism>
<keyword evidence="2" id="KW-1185">Reference proteome</keyword>
<reference evidence="1" key="1">
    <citation type="journal article" date="2022" name="bioRxiv">
        <title>Discovery and biosynthetic assessment of Streptomyces ortus sp nov. isolated from a deep-sea sponge.</title>
        <authorList>
            <person name="Williams S.E."/>
        </authorList>
    </citation>
    <scope>NUCLEOTIDE SEQUENCE</scope>
    <source>
        <strain evidence="1">A15ISP2-DRY2</strain>
    </source>
</reference>
<proteinExistence type="predicted"/>
<dbReference type="RefSeq" id="WP_267026205.1">
    <property type="nucleotide sequence ID" value="NZ_JAIFZO010000002.1"/>
</dbReference>
<dbReference type="EMBL" id="JAIFZO010000002">
    <property type="protein sequence ID" value="MCX4233251.1"/>
    <property type="molecule type" value="Genomic_DNA"/>
</dbReference>
<evidence type="ECO:0000313" key="1">
    <source>
        <dbReference type="EMBL" id="MCX4233251.1"/>
    </source>
</evidence>
<accession>A0ABT3V4E1</accession>
<protein>
    <submittedName>
        <fullName evidence="1">Uncharacterized protein</fullName>
    </submittedName>
</protein>
<gene>
    <name evidence="1" type="ORF">K3769_10725</name>
</gene>
<evidence type="ECO:0000313" key="2">
    <source>
        <dbReference type="Proteomes" id="UP001165590"/>
    </source>
</evidence>
<sequence>MARAGGTVDELTHLPLDYVRRVWASASTAVNDSSGVKPCHDA</sequence>
<name>A0ABT3V4E1_9ACTN</name>